<sequence>MGIEIPDSLQWVAKYILGAGDWPEGDETAMRRLADAWTSMADTLNTVDDEAASALNAALTALSEGDTHDAIAAYRDKLLAGDEAAFTAIANYCRKQAELLDDGANDIEQTKLVIIGTMIVAAAELVAAGLTAWTGIGAAAGVAARVAAQVAVRIAMKQLLTRMIARGIVKAMARAALRGAAFEALEEGGIDAAARAIQVAKGDRSMDKFGWSDLALATFGGMVGGAVGGGIGGSKLGGLGDDVSSGLGKLAAKSAVGAGTELAADLSAQVAAAGAGAAFLDQEFKLDVGLDTFTSAGAGGIQSGLESSLHSSGEAPSVPDLGDTNPPGTGSPASPAGTGSPGGTGTPAGAGSPDTGAPTSPAGTGSPGGTGTPAGAGSPDTGAPTSPAGTGTPGGTGTPEGTGTPGTGDPSATAPASTGAPDAGTGAPNSPGDTGSPGGSPSGTGSPAGNGTPANGVAGDAGGNPSGTASPAGDGTPANGGPAGTGTPSAPDNGAGSTNPAGTGTPSAPGDTALGTPQSPGTPGDTSPSTPSAPGDTSPASPSAPGDTTPSTPSTPGDTTPSTPSTPGDTSPSIPSTPGETTPGTPSTPGDTTPNSPSPSTPGDTPSTPGATSPGTPATPGDTTPNSPSPSAPSTTGDTPSTPGGTNPAAPSAPNPGTPTTPGDTSPTGTPTTTTPSTPQAAGANPNSAPNPTGAQTTPTPSSLDLPPADATTPAQPGISTEPSTAQPNSTTTPSQPATTTPSQPGITTPSPSTTTPSQPGLATPGNPGTTPATDTPASTPSTTTPTTTTPTPAATHQSPTTPSQPGITTPTQPGLTPTIGHLPSTPNPSTTTQPDPAANLQHQATDTTTAAATTPGSTLSPGPTTATPGTTPPVQSTPTNNPVGPVGTPLTTPPNQAAPSSPQRSTPPRTTTPSDRSTGTTPPTDTSPTNADRSGPPPTEANDRATPLPATEATSRTDTRPVADSATTPAPNATPPAVESESPAGRSANSAQPSTAFDSPAVENAARARQSREALRATTPADNRALRVTPFPGKPYLSASYPHAPGGPTQVVRITTAVTGTDPAAVDTLSDRLQLATDLSFNQGHRFPIGSEVVIDTVPSTDPTTADLVIDADTDPSLDDLANSIRDHLGLPTRDTDPALTPADIESIGGHIDQAALRQQHQPSWADQHPAVDTEPAHSTPASPDSAPPARPSTPGNVEATAPTTNSPTTPGTSPTPPLGSHPLPQHQVPLPSQNHNVPVVNAALANQNWQDRMRFRNRAPQARNQFRNPDTGRWVDWENHDNKVDQPVSVVRLRVFIGGNLPPHVRAQIESELARIADTSLNANPNARLISGDPLLIDILPVTDPAQSHLIIDPNQITNSHQLESAIRHHLGISPQHGVGITDADARELSNNIAHANTPANISDPGDQRVYGPNRLSNVEHPSYQHYVEDLLRVGNSFAIGADPRTNPYGSAVNDGGPTVNGRGNNCLDCSLSALSSFFGVPAVSAPRTLDQLPDGTIDRRSGEIGGTQRAEAWLGEGLRDIPGLSVSDQFAALHAQIAAMGPGSAALVVNTWHARDSAGNPLYNQDGTPFSNSSHATVIVYPLGASGPVWWDPQQGTTSDTPPPSMVSRTAALFFTPINPPGGTSHATTGPHAGTGTSPAGDSVRSEPGIPGDRDPARLGGTTPVDNGRAAAGDGARPGELRDQQGNRGDHLTQQQLADGSDRAGVRPGDREPDAGSGVSGLPTTTPNRPEESGRGSEHSPLPPADHGPDASGHTPDPGTADDHQAPVRISPDLDDARHRDLLGLEGERNDESVAERGHDPGVGRTEPHPPAESNRTPETADTDTPAPDTTPDPAVTATNDLDAIHDLHAEQTPAGVSHHRGDPTMGDLPHRVPADPNRFTADTHITPDGFARIGDHTLTPEEYGDLLHRSGWDGVSPIRLIGCDASTNGFADRLARHLGVEVLAPTQQAWTDDNGNVFSSGAVTDIDGSRTPRVPPDGQWQTHRPDGGVSSHPSAHPPSARLDDLDIGSAVSRARPGDRTTPSHNDIDWREPSFNQTVRRTLREGEPFYSAHRNPADNPPLEPLTRYEVSDSAGRRTTVYTDGSNPPSITHIDAHVDNMRTGFDGNTRANPDASYPLPNVDYRVHTTDPDPFTFRTDDSCRPVFDLDNFGSPHGSDYEPGGERHREVRQWNPETQPFSDLTDLDPDTRYDVYNERGEWHGTFHTGPTLDPETGRSTFSHIDTWTGGNPELGNPETMRRNDTRAQGDGPADGLPLTNTRYRVDDRAFHTDDVGNGAVSFRPDYSPGSHPPRSNTVQNRVKQSGEVDYPGETYRGGHTQDHSAGSVNEAIGLVAQLWRENNILRPSTDPSSRREHSWAQAEMDRRLSRRSGILLERVRVFPTASSVGVTPDYIYWNVQQYNPVTRETILHFRSHRNY</sequence>
<feature type="compositionally biased region" description="Basic and acidic residues" evidence="1">
    <location>
        <begin position="1703"/>
        <end position="1717"/>
    </location>
</feature>
<feature type="region of interest" description="Disordered" evidence="1">
    <location>
        <begin position="1618"/>
        <end position="1841"/>
    </location>
</feature>
<feature type="compositionally biased region" description="Gly residues" evidence="1">
    <location>
        <begin position="365"/>
        <end position="374"/>
    </location>
</feature>
<feature type="region of interest" description="Disordered" evidence="1">
    <location>
        <begin position="2226"/>
        <end position="2259"/>
    </location>
</feature>
<feature type="compositionally biased region" description="Low complexity" evidence="1">
    <location>
        <begin position="1201"/>
        <end position="1214"/>
    </location>
</feature>
<feature type="compositionally biased region" description="Low complexity" evidence="1">
    <location>
        <begin position="1994"/>
        <end position="2004"/>
    </location>
</feature>
<feature type="compositionally biased region" description="Low complexity" evidence="1">
    <location>
        <begin position="1820"/>
        <end position="1841"/>
    </location>
</feature>
<feature type="region of interest" description="Disordered" evidence="1">
    <location>
        <begin position="304"/>
        <end position="1030"/>
    </location>
</feature>
<feature type="compositionally biased region" description="Low complexity" evidence="1">
    <location>
        <begin position="723"/>
        <end position="802"/>
    </location>
</feature>
<feature type="domain" description="Tox-PL" evidence="2">
    <location>
        <begin position="1467"/>
        <end position="1600"/>
    </location>
</feature>
<feature type="compositionally biased region" description="Low complexity" evidence="1">
    <location>
        <begin position="601"/>
        <end position="626"/>
    </location>
</feature>
<feature type="compositionally biased region" description="Polar residues" evidence="1">
    <location>
        <begin position="804"/>
        <end position="816"/>
    </location>
</feature>
<evidence type="ECO:0000259" key="2">
    <source>
        <dbReference type="Pfam" id="PF15644"/>
    </source>
</evidence>
<dbReference type="Proteomes" id="UP001601444">
    <property type="component" value="Unassembled WGS sequence"/>
</dbReference>
<feature type="compositionally biased region" description="Low complexity" evidence="1">
    <location>
        <begin position="375"/>
        <end position="390"/>
    </location>
</feature>
<feature type="compositionally biased region" description="Low complexity" evidence="1">
    <location>
        <begin position="304"/>
        <end position="314"/>
    </location>
</feature>
<evidence type="ECO:0000259" key="3">
    <source>
        <dbReference type="Pfam" id="PF25547"/>
    </source>
</evidence>
<feature type="compositionally biased region" description="Low complexity" evidence="1">
    <location>
        <begin position="1624"/>
        <end position="1644"/>
    </location>
</feature>
<feature type="compositionally biased region" description="Low complexity" evidence="1">
    <location>
        <begin position="632"/>
        <end position="650"/>
    </location>
</feature>
<feature type="compositionally biased region" description="Low complexity" evidence="1">
    <location>
        <begin position="967"/>
        <end position="978"/>
    </location>
</feature>
<gene>
    <name evidence="4" type="ORF">ACFYTF_18215</name>
</gene>
<dbReference type="EMBL" id="JBIAMX010000010">
    <property type="protein sequence ID" value="MFF0544767.1"/>
    <property type="molecule type" value="Genomic_DNA"/>
</dbReference>
<feature type="compositionally biased region" description="Gly residues" evidence="1">
    <location>
        <begin position="339"/>
        <end position="348"/>
    </location>
</feature>
<protein>
    <submittedName>
        <fullName evidence="4">Toxin glutamine deamidase domain-containing protein</fullName>
    </submittedName>
</protein>
<feature type="compositionally biased region" description="Polar residues" evidence="1">
    <location>
        <begin position="713"/>
        <end position="722"/>
    </location>
</feature>
<feature type="region of interest" description="Disordered" evidence="1">
    <location>
        <begin position="2272"/>
        <end position="2303"/>
    </location>
</feature>
<dbReference type="InterPro" id="IPR028908">
    <property type="entry name" value="Tox-PL_dom"/>
</dbReference>
<accession>A0ABW6PQS2</accession>
<feature type="compositionally biased region" description="Low complexity" evidence="1">
    <location>
        <begin position="660"/>
        <end position="708"/>
    </location>
</feature>
<feature type="compositionally biased region" description="Low complexity" evidence="1">
    <location>
        <begin position="883"/>
        <end position="930"/>
    </location>
</feature>
<reference evidence="4 5" key="1">
    <citation type="submission" date="2024-10" db="EMBL/GenBank/DDBJ databases">
        <title>The Natural Products Discovery Center: Release of the First 8490 Sequenced Strains for Exploring Actinobacteria Biosynthetic Diversity.</title>
        <authorList>
            <person name="Kalkreuter E."/>
            <person name="Kautsar S.A."/>
            <person name="Yang D."/>
            <person name="Bader C.D."/>
            <person name="Teijaro C.N."/>
            <person name="Fluegel L."/>
            <person name="Davis C.M."/>
            <person name="Simpson J.R."/>
            <person name="Lauterbach L."/>
            <person name="Steele A.D."/>
            <person name="Gui C."/>
            <person name="Meng S."/>
            <person name="Li G."/>
            <person name="Viehrig K."/>
            <person name="Ye F."/>
            <person name="Su P."/>
            <person name="Kiefer A.F."/>
            <person name="Nichols A."/>
            <person name="Cepeda A.J."/>
            <person name="Yan W."/>
            <person name="Fan B."/>
            <person name="Jiang Y."/>
            <person name="Adhikari A."/>
            <person name="Zheng C.-J."/>
            <person name="Schuster L."/>
            <person name="Cowan T.M."/>
            <person name="Smanski M.J."/>
            <person name="Chevrette M.G."/>
            <person name="De Carvalho L.P.S."/>
            <person name="Shen B."/>
        </authorList>
    </citation>
    <scope>NUCLEOTIDE SEQUENCE [LARGE SCALE GENOMIC DNA]</scope>
    <source>
        <strain evidence="4 5">NPDC004045</strain>
    </source>
</reference>
<feature type="compositionally biased region" description="Polar residues" evidence="1">
    <location>
        <begin position="2293"/>
        <end position="2303"/>
    </location>
</feature>
<feature type="compositionally biased region" description="Low complexity" evidence="1">
    <location>
        <begin position="824"/>
        <end position="837"/>
    </location>
</feature>
<feature type="compositionally biased region" description="Polar residues" evidence="1">
    <location>
        <begin position="2082"/>
        <end position="2092"/>
    </location>
</feature>
<dbReference type="Pfam" id="PF25547">
    <property type="entry name" value="WXG100_2"/>
    <property type="match status" value="1"/>
</dbReference>
<feature type="compositionally biased region" description="Basic and acidic residues" evidence="1">
    <location>
        <begin position="1732"/>
        <end position="1741"/>
    </location>
</feature>
<feature type="compositionally biased region" description="Polar residues" evidence="1">
    <location>
        <begin position="495"/>
        <end position="506"/>
    </location>
</feature>
<evidence type="ECO:0000256" key="1">
    <source>
        <dbReference type="SAM" id="MobiDB-lite"/>
    </source>
</evidence>
<feature type="region of interest" description="Disordered" evidence="1">
    <location>
        <begin position="1159"/>
        <end position="1236"/>
    </location>
</feature>
<feature type="compositionally biased region" description="Polar residues" evidence="1">
    <location>
        <begin position="988"/>
        <end position="998"/>
    </location>
</feature>
<feature type="compositionally biased region" description="Low complexity" evidence="1">
    <location>
        <begin position="407"/>
        <end position="434"/>
    </location>
</feature>
<evidence type="ECO:0000313" key="5">
    <source>
        <dbReference type="Proteomes" id="UP001601444"/>
    </source>
</evidence>
<feature type="domain" description="Outer membrane channel protein CpnT-like N-terminal" evidence="3">
    <location>
        <begin position="9"/>
        <end position="154"/>
    </location>
</feature>
<feature type="compositionally biased region" description="Low complexity" evidence="1">
    <location>
        <begin position="349"/>
        <end position="364"/>
    </location>
</feature>
<feature type="compositionally biased region" description="Basic and acidic residues" evidence="1">
    <location>
        <begin position="1680"/>
        <end position="1694"/>
    </location>
</feature>
<feature type="compositionally biased region" description="Basic and acidic residues" evidence="1">
    <location>
        <begin position="1778"/>
        <end position="1813"/>
    </location>
</feature>
<feature type="region of interest" description="Disordered" evidence="1">
    <location>
        <begin position="1966"/>
        <end position="2094"/>
    </location>
</feature>
<feature type="compositionally biased region" description="Gly residues" evidence="1">
    <location>
        <begin position="391"/>
        <end position="406"/>
    </location>
</feature>
<dbReference type="RefSeq" id="WP_387701266.1">
    <property type="nucleotide sequence ID" value="NZ_JBIAMX010000010.1"/>
</dbReference>
<proteinExistence type="predicted"/>
<feature type="compositionally biased region" description="Low complexity" evidence="1">
    <location>
        <begin position="845"/>
        <end position="874"/>
    </location>
</feature>
<dbReference type="Pfam" id="PF15644">
    <property type="entry name" value="Gln_amidase"/>
    <property type="match status" value="1"/>
</dbReference>
<dbReference type="InterPro" id="IPR057746">
    <property type="entry name" value="CpnT-like_N"/>
</dbReference>
<feature type="compositionally biased region" description="Low complexity" evidence="1">
    <location>
        <begin position="515"/>
        <end position="595"/>
    </location>
</feature>
<feature type="compositionally biased region" description="Low complexity" evidence="1">
    <location>
        <begin position="326"/>
        <end position="338"/>
    </location>
</feature>
<evidence type="ECO:0000313" key="4">
    <source>
        <dbReference type="EMBL" id="MFF0544767.1"/>
    </source>
</evidence>
<feature type="compositionally biased region" description="Low complexity" evidence="1">
    <location>
        <begin position="471"/>
        <end position="491"/>
    </location>
</feature>
<name>A0ABW6PQS2_9NOCA</name>
<feature type="compositionally biased region" description="Gly residues" evidence="1">
    <location>
        <begin position="435"/>
        <end position="448"/>
    </location>
</feature>
<organism evidence="4 5">
    <name type="scientific">Nocardia thailandica</name>
    <dbReference type="NCBI Taxonomy" id="257275"/>
    <lineage>
        <taxon>Bacteria</taxon>
        <taxon>Bacillati</taxon>
        <taxon>Actinomycetota</taxon>
        <taxon>Actinomycetes</taxon>
        <taxon>Mycobacteriales</taxon>
        <taxon>Nocardiaceae</taxon>
        <taxon>Nocardia</taxon>
    </lineage>
</organism>
<keyword evidence="5" id="KW-1185">Reference proteome</keyword>
<comment type="caution">
    <text evidence="4">The sequence shown here is derived from an EMBL/GenBank/DDBJ whole genome shotgun (WGS) entry which is preliminary data.</text>
</comment>